<dbReference type="OrthoDB" id="46913at2759"/>
<keyword evidence="9" id="KW-0378">Hydrolase</keyword>
<dbReference type="Gramene" id="arahy.Tifrunner.gnm2.ann2.Ah13g273700.1">
    <property type="protein sequence ID" value="arahy.Tifrunner.gnm2.ann2.Ah13g273700.1-CDS"/>
    <property type="gene ID" value="arahy.Tifrunner.gnm2.ann2.Ah13g273700"/>
</dbReference>
<dbReference type="AlphaFoldDB" id="A0A445A2X6"/>
<evidence type="ECO:0000256" key="1">
    <source>
        <dbReference type="ARBA" id="ARBA00000928"/>
    </source>
</evidence>
<evidence type="ECO:0000256" key="14">
    <source>
        <dbReference type="SAM" id="MobiDB-lite"/>
    </source>
</evidence>
<dbReference type="FunFam" id="1.25.40.10:FF:000339">
    <property type="entry name" value="Proteinaceous RNase P 1, chloroplastic/mitochondrial"/>
    <property type="match status" value="1"/>
</dbReference>
<reference evidence="17 18" key="1">
    <citation type="submission" date="2019-01" db="EMBL/GenBank/DDBJ databases">
        <title>Sequencing of cultivated peanut Arachis hypogaea provides insights into genome evolution and oil improvement.</title>
        <authorList>
            <person name="Chen X."/>
        </authorList>
    </citation>
    <scope>NUCLEOTIDE SEQUENCE [LARGE SCALE GENOMIC DNA]</scope>
    <source>
        <strain evidence="18">cv. Fuhuasheng</strain>
        <tissue evidence="17">Leaves</tissue>
    </source>
</reference>
<dbReference type="Gene3D" id="3.40.50.11980">
    <property type="match status" value="1"/>
</dbReference>
<dbReference type="InterPro" id="IPR031595">
    <property type="entry name" value="PRORP_C"/>
</dbReference>
<comment type="catalytic activity">
    <reaction evidence="1">
        <text>Endonucleolytic cleavage of RNA, removing 5'-extranucleotides from tRNA precursor.</text>
        <dbReference type="EC" id="3.1.26.5"/>
    </reaction>
</comment>
<dbReference type="GO" id="GO:0046872">
    <property type="term" value="F:metal ion binding"/>
    <property type="evidence" value="ECO:0007669"/>
    <property type="project" value="UniProtKB-KW"/>
</dbReference>
<evidence type="ECO:0000259" key="15">
    <source>
        <dbReference type="Pfam" id="PF16953"/>
    </source>
</evidence>
<feature type="compositionally biased region" description="Basic and acidic residues" evidence="14">
    <location>
        <begin position="63"/>
        <end position="82"/>
    </location>
</feature>
<dbReference type="STRING" id="3818.A0A445A2X6"/>
<evidence type="ECO:0000256" key="6">
    <source>
        <dbReference type="ARBA" id="ARBA00022722"/>
    </source>
</evidence>
<dbReference type="Gene3D" id="1.25.40.10">
    <property type="entry name" value="Tetratricopeptide repeat domain"/>
    <property type="match status" value="1"/>
</dbReference>
<evidence type="ECO:0000256" key="13">
    <source>
        <dbReference type="PROSITE-ProRule" id="PRU00708"/>
    </source>
</evidence>
<comment type="cofactor">
    <cofactor evidence="2">
        <name>Mg(2+)</name>
        <dbReference type="ChEBI" id="CHEBI:18420"/>
    </cofactor>
</comment>
<evidence type="ECO:0000256" key="12">
    <source>
        <dbReference type="ARBA" id="ARBA00023211"/>
    </source>
</evidence>
<dbReference type="SMR" id="A0A445A2X6"/>
<evidence type="ECO:0000256" key="11">
    <source>
        <dbReference type="ARBA" id="ARBA00022842"/>
    </source>
</evidence>
<keyword evidence="11" id="KW-0460">Magnesium</keyword>
<keyword evidence="18" id="KW-1185">Reference proteome</keyword>
<dbReference type="EC" id="3.1.26.5" evidence="4"/>
<keyword evidence="7" id="KW-0479">Metal-binding</keyword>
<dbReference type="InterPro" id="IPR033443">
    <property type="entry name" value="PROP1-like_PPR_dom"/>
</dbReference>
<proteinExistence type="inferred from homology"/>
<evidence type="ECO:0000313" key="18">
    <source>
        <dbReference type="Proteomes" id="UP000289738"/>
    </source>
</evidence>
<evidence type="ECO:0000256" key="10">
    <source>
        <dbReference type="ARBA" id="ARBA00022833"/>
    </source>
</evidence>
<dbReference type="PANTHER" id="PTHR13547:SF7">
    <property type="entry name" value="RIBONUCLEASE P"/>
    <property type="match status" value="1"/>
</dbReference>
<evidence type="ECO:0000256" key="4">
    <source>
        <dbReference type="ARBA" id="ARBA00012179"/>
    </source>
</evidence>
<feature type="domain" description="PROP1-like PPR" evidence="16">
    <location>
        <begin position="128"/>
        <end position="191"/>
    </location>
</feature>
<feature type="repeat" description="PPR" evidence="13">
    <location>
        <begin position="322"/>
        <end position="356"/>
    </location>
</feature>
<dbReference type="GO" id="GO:0001682">
    <property type="term" value="P:tRNA 5'-leader removal"/>
    <property type="evidence" value="ECO:0007669"/>
    <property type="project" value="UniProtKB-ARBA"/>
</dbReference>
<protein>
    <recommendedName>
        <fullName evidence="4">ribonuclease P</fullName>
        <ecNumber evidence="4">3.1.26.5</ecNumber>
    </recommendedName>
</protein>
<feature type="region of interest" description="Disordered" evidence="14">
    <location>
        <begin position="38"/>
        <end position="136"/>
    </location>
</feature>
<dbReference type="FunFam" id="3.40.50.11980:FF:000002">
    <property type="entry name" value="Proteinaceous RNase P 2"/>
    <property type="match status" value="1"/>
</dbReference>
<accession>A0A445A2X6</accession>
<dbReference type="PROSITE" id="PS51375">
    <property type="entry name" value="PPR"/>
    <property type="match status" value="1"/>
</dbReference>
<feature type="domain" description="PROP1-like PPR" evidence="16">
    <location>
        <begin position="264"/>
        <end position="409"/>
    </location>
</feature>
<evidence type="ECO:0000256" key="5">
    <source>
        <dbReference type="ARBA" id="ARBA00022694"/>
    </source>
</evidence>
<evidence type="ECO:0000256" key="8">
    <source>
        <dbReference type="ARBA" id="ARBA00022737"/>
    </source>
</evidence>
<evidence type="ECO:0000256" key="9">
    <source>
        <dbReference type="ARBA" id="ARBA00022801"/>
    </source>
</evidence>
<evidence type="ECO:0000313" key="17">
    <source>
        <dbReference type="EMBL" id="RYR20777.1"/>
    </source>
</evidence>
<dbReference type="GO" id="GO:0004526">
    <property type="term" value="F:ribonuclease P activity"/>
    <property type="evidence" value="ECO:0007669"/>
    <property type="project" value="UniProtKB-EC"/>
</dbReference>
<dbReference type="Pfam" id="PF17177">
    <property type="entry name" value="PPR_long"/>
    <property type="match status" value="2"/>
</dbReference>
<keyword evidence="12" id="KW-0464">Manganese</keyword>
<feature type="domain" description="PRORP" evidence="15">
    <location>
        <begin position="450"/>
        <end position="676"/>
    </location>
</feature>
<comment type="caution">
    <text evidence="17">The sequence shown here is derived from an EMBL/GenBank/DDBJ whole genome shotgun (WGS) entry which is preliminary data.</text>
</comment>
<feature type="compositionally biased region" description="Basic and acidic residues" evidence="14">
    <location>
        <begin position="102"/>
        <end position="123"/>
    </location>
</feature>
<dbReference type="EMBL" id="SDMP01000013">
    <property type="protein sequence ID" value="RYR20777.1"/>
    <property type="molecule type" value="Genomic_DNA"/>
</dbReference>
<keyword evidence="10" id="KW-0862">Zinc</keyword>
<name>A0A445A2X6_ARAHY</name>
<evidence type="ECO:0000256" key="2">
    <source>
        <dbReference type="ARBA" id="ARBA00001946"/>
    </source>
</evidence>
<keyword evidence="6" id="KW-0540">Nuclease</keyword>
<feature type="compositionally biased region" description="Low complexity" evidence="14">
    <location>
        <begin position="84"/>
        <end position="94"/>
    </location>
</feature>
<organism evidence="17 18">
    <name type="scientific">Arachis hypogaea</name>
    <name type="common">Peanut</name>
    <dbReference type="NCBI Taxonomy" id="3818"/>
    <lineage>
        <taxon>Eukaryota</taxon>
        <taxon>Viridiplantae</taxon>
        <taxon>Streptophyta</taxon>
        <taxon>Embryophyta</taxon>
        <taxon>Tracheophyta</taxon>
        <taxon>Spermatophyta</taxon>
        <taxon>Magnoliopsida</taxon>
        <taxon>eudicotyledons</taxon>
        <taxon>Gunneridae</taxon>
        <taxon>Pentapetalae</taxon>
        <taxon>rosids</taxon>
        <taxon>fabids</taxon>
        <taxon>Fabales</taxon>
        <taxon>Fabaceae</taxon>
        <taxon>Papilionoideae</taxon>
        <taxon>50 kb inversion clade</taxon>
        <taxon>dalbergioids sensu lato</taxon>
        <taxon>Dalbergieae</taxon>
        <taxon>Pterocarpus clade</taxon>
        <taxon>Arachis</taxon>
    </lineage>
</organism>
<evidence type="ECO:0000256" key="7">
    <source>
        <dbReference type="ARBA" id="ARBA00022723"/>
    </source>
</evidence>
<dbReference type="InterPro" id="IPR011990">
    <property type="entry name" value="TPR-like_helical_dom_sf"/>
</dbReference>
<dbReference type="InterPro" id="IPR002885">
    <property type="entry name" value="PPR_rpt"/>
</dbReference>
<evidence type="ECO:0000259" key="16">
    <source>
        <dbReference type="Pfam" id="PF17177"/>
    </source>
</evidence>
<sequence length="696" mass="77862">MATFNTLQPQRLLSFSLSSFSSSSSFPLRNPLQLTARVSSHHQTGPGYSSVKSLVETPTRNSVKADTDTRFNRRTRGYRDRTASSSSTLSDSSSGRQAVTERWQKKEKEKENLVNMTEEEKDKKNKKKRKKKDEDSAELKLRVALDMCSKRGDVMGALSLYDSALAKGVKLGQHHYTVLLYLCSSAAVGVVRPAKSGTGSRTLNALLSSATEAANVSADLNYASDSEVLVSALNSAEKSANPFAKDGSSSSRQEDHGIMVSEDVKKYALQRGFEIYDSMCLDKVQVNEAALTSVARMAMSMGDGDRAFEMVKQMKIMGINPRLRSYGPALSTYCSNGEIDKAFDVEKHMLDHGVYPEEPELEALLRVSVQAGKGDKVYYVLHKLRSSVRKVSPSTASLIVDWFKGRQASRLGKRRWDIGSIKEAMENSGGGWHGQGWLGKGKWEVSHTTIGDDGMCKCCGVHLATIDLDPIETENFAKSVASIAVMREKKLNFQKFQAWLDYHGPFEAVVDAANVGLFRQRKFKPSMVNAVVNGIRQKLPSRKFPLIILHHRRIKGEKMGEPINRALIDRWNNADALYATPTGSNDDWYWLYAAIKFKCLLVTNDEMRDHLFQLLGNDFFPKWKERHQVRFSFTDSGPQFHMPPPCSVVIQESEQGHWHVPIETEINYESERRWLCITRSTSGMVCEDSSTATGNN</sequence>
<feature type="compositionally biased region" description="Polar residues" evidence="14">
    <location>
        <begin position="38"/>
        <end position="62"/>
    </location>
</feature>
<comment type="similarity">
    <text evidence="3">Belongs to the PPR family. P subfamily.</text>
</comment>
<dbReference type="Proteomes" id="UP000289738">
    <property type="component" value="Chromosome B03"/>
</dbReference>
<keyword evidence="5" id="KW-0819">tRNA processing</keyword>
<keyword evidence="8" id="KW-0677">Repeat</keyword>
<dbReference type="PANTHER" id="PTHR13547">
    <property type="match status" value="1"/>
</dbReference>
<gene>
    <name evidence="17" type="ORF">Ahy_B03g066007</name>
</gene>
<evidence type="ECO:0000256" key="3">
    <source>
        <dbReference type="ARBA" id="ARBA00007626"/>
    </source>
</evidence>
<dbReference type="FunFam" id="1.25.40.10:FF:000859">
    <property type="entry name" value="Drug transmembrane transporters"/>
    <property type="match status" value="1"/>
</dbReference>
<dbReference type="Pfam" id="PF16953">
    <property type="entry name" value="PRORP"/>
    <property type="match status" value="1"/>
</dbReference>